<organism evidence="1 2">
    <name type="scientific">Oryza rufipogon</name>
    <name type="common">Brownbeard rice</name>
    <name type="synonym">Asian wild rice</name>
    <dbReference type="NCBI Taxonomy" id="4529"/>
    <lineage>
        <taxon>Eukaryota</taxon>
        <taxon>Viridiplantae</taxon>
        <taxon>Streptophyta</taxon>
        <taxon>Embryophyta</taxon>
        <taxon>Tracheophyta</taxon>
        <taxon>Spermatophyta</taxon>
        <taxon>Magnoliopsida</taxon>
        <taxon>Liliopsida</taxon>
        <taxon>Poales</taxon>
        <taxon>Poaceae</taxon>
        <taxon>BOP clade</taxon>
        <taxon>Oryzoideae</taxon>
        <taxon>Oryzeae</taxon>
        <taxon>Oryzinae</taxon>
        <taxon>Oryza</taxon>
    </lineage>
</organism>
<keyword evidence="2" id="KW-1185">Reference proteome</keyword>
<reference evidence="2" key="1">
    <citation type="submission" date="2013-06" db="EMBL/GenBank/DDBJ databases">
        <authorList>
            <person name="Zhao Q."/>
        </authorList>
    </citation>
    <scope>NUCLEOTIDE SEQUENCE</scope>
    <source>
        <strain evidence="2">cv. W1943</strain>
    </source>
</reference>
<name>A0A0E0NK32_ORYRU</name>
<dbReference type="AlphaFoldDB" id="A0A0E0NK32"/>
<sequence>MASCGEGLLFYASDPPAASWAPIAAMADCNASSINYSGGEFFVFEDDVCYCCTTIVDALTLPIAAVIPVPAVELPAEARIAVAGDELFSSSPKDVPLRRRHRLLQGFRTALTWPDRSSPASAAAPCLSIPARICHGDRGIREPRGQHHLLGDHQGGERSAFHHDEVQSVFSLENRSFKKLACCLNKLEMALCGETPSWIIPSWNEG</sequence>
<dbReference type="EnsemblPlants" id="ORUFI02G31780.1">
    <property type="protein sequence ID" value="ORUFI02G31780.1"/>
    <property type="gene ID" value="ORUFI02G31780"/>
</dbReference>
<dbReference type="eggNOG" id="ENOG502TC4A">
    <property type="taxonomic scope" value="Eukaryota"/>
</dbReference>
<proteinExistence type="predicted"/>
<accession>A0A0E0NK32</accession>
<dbReference type="Gramene" id="ORUFI02G31780.1">
    <property type="protein sequence ID" value="ORUFI02G31780.1"/>
    <property type="gene ID" value="ORUFI02G31780"/>
</dbReference>
<protein>
    <submittedName>
        <fullName evidence="1">Uncharacterized protein</fullName>
    </submittedName>
</protein>
<dbReference type="STRING" id="4529.A0A0E0NK32"/>
<evidence type="ECO:0000313" key="1">
    <source>
        <dbReference type="EnsemblPlants" id="ORUFI02G31780.1"/>
    </source>
</evidence>
<dbReference type="Proteomes" id="UP000008022">
    <property type="component" value="Unassembled WGS sequence"/>
</dbReference>
<reference evidence="1" key="2">
    <citation type="submission" date="2015-06" db="UniProtKB">
        <authorList>
            <consortium name="EnsemblPlants"/>
        </authorList>
    </citation>
    <scope>IDENTIFICATION</scope>
</reference>
<dbReference type="HOGENOM" id="CLU_1417279_0_0_1"/>
<evidence type="ECO:0000313" key="2">
    <source>
        <dbReference type="Proteomes" id="UP000008022"/>
    </source>
</evidence>